<dbReference type="InterPro" id="IPR035996">
    <property type="entry name" value="4pyrrol_Methylase_sf"/>
</dbReference>
<dbReference type="CDD" id="cd11529">
    <property type="entry name" value="NTP-PPase_MazG_Cterm"/>
    <property type="match status" value="1"/>
</dbReference>
<dbReference type="InterPro" id="IPR011551">
    <property type="entry name" value="NTP_PyrPHydrolase_MazG"/>
</dbReference>
<dbReference type="OrthoDB" id="9808939at2"/>
<dbReference type="InterPro" id="IPR014777">
    <property type="entry name" value="4pyrrole_Mease_sub1"/>
</dbReference>
<accession>A0A1L8CYR6</accession>
<dbReference type="InterPro" id="IPR048011">
    <property type="entry name" value="NTP-PPase_MazG-like_C"/>
</dbReference>
<protein>
    <submittedName>
        <fullName evidence="4">MazG family protein</fullName>
    </submittedName>
</protein>
<dbReference type="GO" id="GO:0006950">
    <property type="term" value="P:response to stress"/>
    <property type="evidence" value="ECO:0007669"/>
    <property type="project" value="UniProtKB-ARBA"/>
</dbReference>
<dbReference type="NCBIfam" id="NF007113">
    <property type="entry name" value="PRK09562.1"/>
    <property type="match status" value="1"/>
</dbReference>
<dbReference type="GO" id="GO:0046081">
    <property type="term" value="P:dUTP catabolic process"/>
    <property type="evidence" value="ECO:0007669"/>
    <property type="project" value="TreeGrafter"/>
</dbReference>
<dbReference type="Pfam" id="PF03819">
    <property type="entry name" value="MazG"/>
    <property type="match status" value="2"/>
</dbReference>
<dbReference type="GO" id="GO:0046052">
    <property type="term" value="P:UTP catabolic process"/>
    <property type="evidence" value="ECO:0007669"/>
    <property type="project" value="TreeGrafter"/>
</dbReference>
<gene>
    <name evidence="4" type="ORF">cpu_25190</name>
</gene>
<evidence type="ECO:0000313" key="4">
    <source>
        <dbReference type="EMBL" id="GAV24009.1"/>
    </source>
</evidence>
<dbReference type="CDD" id="cd11528">
    <property type="entry name" value="NTP-PPase_MazG_Nterm"/>
    <property type="match status" value="1"/>
</dbReference>
<dbReference type="STRING" id="870242.cpu_25190"/>
<feature type="domain" description="NTP pyrophosphohydrolase MazG-like" evidence="3">
    <location>
        <begin position="244"/>
        <end position="317"/>
    </location>
</feature>
<organism evidence="4 5">
    <name type="scientific">Carboxydothermus pertinax</name>
    <dbReference type="NCBI Taxonomy" id="870242"/>
    <lineage>
        <taxon>Bacteria</taxon>
        <taxon>Bacillati</taxon>
        <taxon>Bacillota</taxon>
        <taxon>Clostridia</taxon>
        <taxon>Thermoanaerobacterales</taxon>
        <taxon>Thermoanaerobacteraceae</taxon>
        <taxon>Carboxydothermus</taxon>
    </lineage>
</organism>
<dbReference type="InterPro" id="IPR035013">
    <property type="entry name" value="YabN_N"/>
</dbReference>
<dbReference type="FunFam" id="1.10.287.1080:FF:000001">
    <property type="entry name" value="Nucleoside triphosphate pyrophosphohydrolase"/>
    <property type="match status" value="1"/>
</dbReference>
<dbReference type="GO" id="GO:0046047">
    <property type="term" value="P:TTP catabolic process"/>
    <property type="evidence" value="ECO:0007669"/>
    <property type="project" value="TreeGrafter"/>
</dbReference>
<feature type="domain" description="NTP pyrophosphohydrolase MazG-like" evidence="3">
    <location>
        <begin position="380"/>
        <end position="437"/>
    </location>
</feature>
<comment type="caution">
    <text evidence="4">The sequence shown here is derived from an EMBL/GenBank/DDBJ whole genome shotgun (WGS) entry which is preliminary data.</text>
</comment>
<dbReference type="InterPro" id="IPR048015">
    <property type="entry name" value="NTP-PPase_MazG-like_N"/>
</dbReference>
<dbReference type="AlphaFoldDB" id="A0A1L8CYR6"/>
<proteinExistence type="predicted"/>
<keyword evidence="5" id="KW-1185">Reference proteome</keyword>
<dbReference type="PANTHER" id="PTHR30522">
    <property type="entry name" value="NUCLEOSIDE TRIPHOSPHATE PYROPHOSPHOHYDROLASE"/>
    <property type="match status" value="1"/>
</dbReference>
<reference evidence="5" key="1">
    <citation type="submission" date="2016-12" db="EMBL/GenBank/DDBJ databases">
        <title>Draft Genome Sequences od Carboxydothermus pertinax and islandicus, Hydrogenogenic Carboxydotrophic Bacteria.</title>
        <authorList>
            <person name="Fukuyama Y."/>
            <person name="Ohmae K."/>
            <person name="Yoneda Y."/>
            <person name="Yoshida T."/>
            <person name="Sako Y."/>
        </authorList>
    </citation>
    <scope>NUCLEOTIDE SEQUENCE [LARGE SCALE GENOMIC DNA]</scope>
    <source>
        <strain evidence="5">Ug1</strain>
    </source>
</reference>
<dbReference type="InterPro" id="IPR000878">
    <property type="entry name" value="4pyrrol_Mease"/>
</dbReference>
<dbReference type="InterPro" id="IPR004518">
    <property type="entry name" value="MazG-like_dom"/>
</dbReference>
<evidence type="ECO:0000313" key="5">
    <source>
        <dbReference type="Proteomes" id="UP000187485"/>
    </source>
</evidence>
<dbReference type="FunFam" id="1.10.287.1080:FF:000003">
    <property type="entry name" value="Nucleoside triphosphate pyrophosphohydrolase"/>
    <property type="match status" value="1"/>
</dbReference>
<dbReference type="CDD" id="cd11723">
    <property type="entry name" value="YabN_N_like"/>
    <property type="match status" value="1"/>
</dbReference>
<dbReference type="GO" id="GO:0047429">
    <property type="term" value="F:nucleoside triphosphate diphosphatase activity"/>
    <property type="evidence" value="ECO:0007669"/>
    <property type="project" value="InterPro"/>
</dbReference>
<dbReference type="SUPFAM" id="SSF53790">
    <property type="entry name" value="Tetrapyrrole methylase"/>
    <property type="match status" value="1"/>
</dbReference>
<feature type="coiled-coil region" evidence="1">
    <location>
        <begin position="373"/>
        <end position="404"/>
    </location>
</feature>
<dbReference type="Gene3D" id="1.10.287.1080">
    <property type="entry name" value="MazG-like"/>
    <property type="match status" value="2"/>
</dbReference>
<dbReference type="SUPFAM" id="SSF101386">
    <property type="entry name" value="all-alpha NTP pyrophosphatases"/>
    <property type="match status" value="2"/>
</dbReference>
<dbReference type="PIRSF" id="PIRSF002845">
    <property type="entry name" value="Ttrprl_mtas_MazG"/>
    <property type="match status" value="1"/>
</dbReference>
<evidence type="ECO:0000259" key="3">
    <source>
        <dbReference type="Pfam" id="PF03819"/>
    </source>
</evidence>
<evidence type="ECO:0000256" key="1">
    <source>
        <dbReference type="SAM" id="Coils"/>
    </source>
</evidence>
<dbReference type="NCBIfam" id="TIGR00444">
    <property type="entry name" value="mazG"/>
    <property type="match status" value="1"/>
</dbReference>
<dbReference type="GO" id="GO:0046076">
    <property type="term" value="P:dTTP catabolic process"/>
    <property type="evidence" value="ECO:0007669"/>
    <property type="project" value="TreeGrafter"/>
</dbReference>
<evidence type="ECO:0000259" key="2">
    <source>
        <dbReference type="Pfam" id="PF00590"/>
    </source>
</evidence>
<dbReference type="PANTHER" id="PTHR30522:SF0">
    <property type="entry name" value="NUCLEOSIDE TRIPHOSPHATE PYROPHOSPHOHYDROLASE"/>
    <property type="match status" value="1"/>
</dbReference>
<dbReference type="GO" id="GO:0006203">
    <property type="term" value="P:dGTP catabolic process"/>
    <property type="evidence" value="ECO:0007669"/>
    <property type="project" value="TreeGrafter"/>
</dbReference>
<dbReference type="Gene3D" id="3.40.1010.10">
    <property type="entry name" value="Cobalt-precorrin-4 Transmethylase, Domain 1"/>
    <property type="match status" value="1"/>
</dbReference>
<feature type="domain" description="Tetrapyrrole methylase" evidence="2">
    <location>
        <begin position="1"/>
        <end position="199"/>
    </location>
</feature>
<dbReference type="Proteomes" id="UP000187485">
    <property type="component" value="Unassembled WGS sequence"/>
</dbReference>
<dbReference type="GO" id="GO:0046061">
    <property type="term" value="P:dATP catabolic process"/>
    <property type="evidence" value="ECO:0007669"/>
    <property type="project" value="TreeGrafter"/>
</dbReference>
<dbReference type="RefSeq" id="WP_075860407.1">
    <property type="nucleotide sequence ID" value="NZ_BDJK01000066.1"/>
</dbReference>
<dbReference type="GO" id="GO:0008168">
    <property type="term" value="F:methyltransferase activity"/>
    <property type="evidence" value="ECO:0007669"/>
    <property type="project" value="InterPro"/>
</dbReference>
<name>A0A1L8CYR6_9THEO</name>
<dbReference type="InterPro" id="IPR024180">
    <property type="entry name" value="Tetrapyrrole_Mease/MazG_pred"/>
</dbReference>
<dbReference type="EMBL" id="BDJK01000066">
    <property type="protein sequence ID" value="GAV24009.1"/>
    <property type="molecule type" value="Genomic_DNA"/>
</dbReference>
<sequence length="470" mass="54003">MIYVVGLGPGSMDYLPLKGYRLLTAGMKVFLRTEKAAPPELLREISWQSFDHLYEKFTTFEEVYQEIVRKLLGEGQKEDVVYAVPGNPLVAERTVELLLKQNDLAVEVVTAPGALELALTVLKIDPARDSYKVLDALTTNVWDFSKSAVNIIFQVYDRLIAGNLKVMLMERYPDDYPVYVLKDLGFPEEKVAEIPLYELDRREFDHKVLVAIPKMRDEQFCVQKLGEIMEILRGEGGCPWDREQTHSSLKPYVIEEAYEVAEALEEGDREKLKEELGDLLLQVVFHTQIAREEGTFTFKDVVEGICNKLIRRHPHVFADEDVKDSEDVKINWEMIKQQEKGKKSVIEGVARTFPALIKAQKVGEKAAKVGFDWERAEEVFNKIEEELLELKESLKEATSRQEEELGDLLFSVVNLARKLGVDAEEALNKTVNKFVKRFLKMEELSREMGLNLQDLDLKKMDELWNRAKNL</sequence>
<dbReference type="Pfam" id="PF00590">
    <property type="entry name" value="TP_methylase"/>
    <property type="match status" value="1"/>
</dbReference>
<keyword evidence="1" id="KW-0175">Coiled coil</keyword>